<dbReference type="GO" id="GO:0003676">
    <property type="term" value="F:nucleic acid binding"/>
    <property type="evidence" value="ECO:0007669"/>
    <property type="project" value="InterPro"/>
</dbReference>
<dbReference type="SMART" id="SM00343">
    <property type="entry name" value="ZnF_C2HC"/>
    <property type="match status" value="8"/>
</dbReference>
<dbReference type="Proteomes" id="UP001188597">
    <property type="component" value="Unassembled WGS sequence"/>
</dbReference>
<feature type="non-terminal residue" evidence="3">
    <location>
        <position position="1"/>
    </location>
</feature>
<feature type="domain" description="CCHC-type" evidence="2">
    <location>
        <begin position="672"/>
        <end position="688"/>
    </location>
</feature>
<feature type="domain" description="CCHC-type" evidence="2">
    <location>
        <begin position="949"/>
        <end position="965"/>
    </location>
</feature>
<dbReference type="EMBL" id="JAVXUP010001374">
    <property type="protein sequence ID" value="KAK3012476.1"/>
    <property type="molecule type" value="Genomic_DNA"/>
</dbReference>
<feature type="domain" description="CCHC-type" evidence="2">
    <location>
        <begin position="1780"/>
        <end position="1796"/>
    </location>
</feature>
<organism evidence="3 4">
    <name type="scientific">Escallonia herrerae</name>
    <dbReference type="NCBI Taxonomy" id="1293975"/>
    <lineage>
        <taxon>Eukaryota</taxon>
        <taxon>Viridiplantae</taxon>
        <taxon>Streptophyta</taxon>
        <taxon>Embryophyta</taxon>
        <taxon>Tracheophyta</taxon>
        <taxon>Spermatophyta</taxon>
        <taxon>Magnoliopsida</taxon>
        <taxon>eudicotyledons</taxon>
        <taxon>Gunneridae</taxon>
        <taxon>Pentapetalae</taxon>
        <taxon>asterids</taxon>
        <taxon>campanulids</taxon>
        <taxon>Escalloniales</taxon>
        <taxon>Escalloniaceae</taxon>
        <taxon>Escallonia</taxon>
    </lineage>
</organism>
<feature type="region of interest" description="Disordered" evidence="1">
    <location>
        <begin position="617"/>
        <end position="664"/>
    </location>
</feature>
<sequence>MSGCTGSQASFVASSPGDNNKRRNRTAISSMQPSKQARIGERCTYCNWTGHTENECLRKMGLRIRCAQPGDIGSNCPCSRNQIVPRDNQGRGNLKGNTEKPRMQGRAYGLESQEVRDANGVIEGTLTIFQCVARVLFDPGSTHSFISSYMVSMLPQEPELLPYVLEVSTPKDGGQDGHNPQVNVEEHSTGNNNHLMNSGLLEACQILQQVVDEIRQMGGNPPLDTNVQESIGYIEIDLEEQKNANIEQFRALPYGGQGNRNSGNVNPGGRSQGNAWQGNFQRALQGRNRNFYRNGQGRGQGNQMSGCTGSQASFVASSPGDNNKRRNQTAISSMQPSKQARIGERCTYCNWTGHTENECLRKMGLCIRCAPPGDIGSNCPCSRNQIVPRDNQGRGNLQGNTEKPRMQGRAYGLESQEVRDANGVIEGTLTIFQCVARVLFDPGSTYSFISSYMVSMLPQEPELLPYVLEVSTPKDGGQDGHNPQVNVEEHSTGNNNHLTNSGLLEACQILQQAVDEIRQMGGNPPLDTNVQEVVNAGNVRGAQQVEQPREMLNTAQSIGYFENDLEEQKNANIEQFRALSYGGQGNRNGGNVNPGGRSQGNAWQGNFQRALQGRNRNFYRNGQGRGQGNQMSGCTGSQASFVASSPGDNNKRRNRTAISSMQPSKQARIGERCTYCNWTGHTEDECLRKMGLRIRCAQPGDIGSNCPCSRNQIVPRDNQGRGNLKGNTEKPRMQGRAYGLESQEVRDANGVIEGQDGHNPQVNVEEHSTGNNNHLTNSGLLEACQILQQAVDEIRQMGGNPPLDTNVQEVVNAGNVRGAQQVEQPREMLNTAQSIGYFENDLEEQKNANIEQFRALSYGGQGNRNGGNVNPGGRSQGNAWQGNFQRALQGRNRNFYRNGQGRGQGNQMSGCTGSQASFVASSPGDNNKRRNRTAISSMQPSKQARIGERCTYCNWTGHTEDECLRKMGLRIRCAQPGDIGSNCPCSRNQIVPRDNQGRGNLKGNTEKPRMQGRAYGLESQEVRDANGVIEGQDGHNPQVNVEEHSTGNNNHLTNSGLLEACQILQQAVDEIRQMGGNPPLDTNVQEVVNAGNVRGAQQVEQPREMLNTAQSIGYFENDLEEQKNANIEQFRALSYGGQGNRNGGNVNPGGRSQGNAWQGNFQRALQGRNRNFYRNGQGRGQGNQMSGCTGSQASFVASSPGDNNKRRNRTAISSMQPSKQARIGERCTYCNWTGHTEDECLRKMGLRIRCAQPGDIGSNCPCSRNQIVPRDNQGRGNLKGNTEKPRMQGRAYGLESQEVRDANGVIEGQDGHNPQVNVEEHSTGNNNHLTNSGLLEACQILQQAVDEIRQMGGNPPLDTNVQEVVNAGNVRGAQQVEQPREMLNTAQSIGYFENDLEEQKNANIEQFRALSYGGQGNRNGGNVNPGGRSQGNAWQGNFQRALQGRNRNFYRNGQGRGQGNQMSGCTGSQASFVASSPGDNNKRRNRTAISSMQPSKQARIGERCTYCNWTGHTEDECLRKMGLRIRCAQPGDIGSNCPCSRNQIVPRDNQGRGNLKGNTEKPRMQGRAYGLESQEVRDANGVIEGQDGHNPQVNVEEHSTGNNNHLTNSGLLEACQILQQAVDEIRQMGGNPPLDTNVQEVVNAGNVRGAQQVEQPREMLNTAQSIGYFENDLEEQKNANIEQFRALSYGGQGNRNGGNVNPGGRSQGNAWQGNFQRALQGRNRNFYRNGQGRGQGNQMSGCTGSQASFVASSPGDNNKRRNRTAISSMQPSKQARIGERCTYCNWTGHTEDECLRKMGLRIRCAQPGDIGSNCPCSRNQIVPRDNQGRGNLKGNTEKPRMQGRAYGLESQEVRDANGVIEGQDGHNPQVNVEEHSTGNNNHLTNSGLLEACQILQQAVDEIRQMGGNPPLDTNVQEVVNAGNVRGAQQVEQPREMLNTAQSIGYFENDLEEQKNANIEQFRALSYGGQGNRNGGNVNPGGRSQGNAWQGNFQRALQGRNRNFYRNGQGRGQGNQMSGCTGSQASFVASSPGDNNKRRNRTAISSMQPSKQARIGERCTYCNWTGHTEDECLRKMGLRIRCAQPGDIGSNCPCSRNQIVPRDNQGRGNLKGNTEKPRMQGRAYGLESQEVRDANGVIE</sequence>
<accession>A0AA88VNJ7</accession>
<feature type="region of interest" description="Disordered" evidence="1">
    <location>
        <begin position="894"/>
        <end position="941"/>
    </location>
</feature>
<gene>
    <name evidence="3" type="ORF">RJ639_008067</name>
</gene>
<feature type="domain" description="CCHC-type" evidence="2">
    <location>
        <begin position="1226"/>
        <end position="1242"/>
    </location>
</feature>
<proteinExistence type="predicted"/>
<feature type="region of interest" description="Disordered" evidence="1">
    <location>
        <begin position="1171"/>
        <end position="1218"/>
    </location>
</feature>
<feature type="region of interest" description="Disordered" evidence="1">
    <location>
        <begin position="254"/>
        <end position="276"/>
    </location>
</feature>
<feature type="region of interest" description="Disordered" evidence="1">
    <location>
        <begin position="290"/>
        <end position="337"/>
    </location>
</feature>
<feature type="domain" description="CCHC-type" evidence="2">
    <location>
        <begin position="345"/>
        <end position="361"/>
    </location>
</feature>
<protein>
    <recommendedName>
        <fullName evidence="2">CCHC-type domain-containing protein</fullName>
    </recommendedName>
</protein>
<dbReference type="GO" id="GO:0008270">
    <property type="term" value="F:zinc ion binding"/>
    <property type="evidence" value="ECO:0007669"/>
    <property type="project" value="InterPro"/>
</dbReference>
<keyword evidence="4" id="KW-1185">Reference proteome</keyword>
<feature type="region of interest" description="Disordered" evidence="1">
    <location>
        <begin position="1448"/>
        <end position="1495"/>
    </location>
</feature>
<feature type="region of interest" description="Disordered" evidence="1">
    <location>
        <begin position="1725"/>
        <end position="1772"/>
    </location>
</feature>
<name>A0AA88VNJ7_9ASTE</name>
<evidence type="ECO:0000256" key="1">
    <source>
        <dbReference type="SAM" id="MobiDB-lite"/>
    </source>
</evidence>
<feature type="domain" description="CCHC-type" evidence="2">
    <location>
        <begin position="42"/>
        <end position="58"/>
    </location>
</feature>
<feature type="compositionally biased region" description="Polar residues" evidence="1">
    <location>
        <begin position="1739"/>
        <end position="1756"/>
    </location>
</feature>
<dbReference type="Pfam" id="PF08284">
    <property type="entry name" value="RVP_2"/>
    <property type="match status" value="2"/>
</dbReference>
<reference evidence="3" key="1">
    <citation type="submission" date="2022-12" db="EMBL/GenBank/DDBJ databases">
        <title>Draft genome assemblies for two species of Escallonia (Escalloniales).</title>
        <authorList>
            <person name="Chanderbali A."/>
            <person name="Dervinis C."/>
            <person name="Anghel I."/>
            <person name="Soltis D."/>
            <person name="Soltis P."/>
            <person name="Zapata F."/>
        </authorList>
    </citation>
    <scope>NUCLEOTIDE SEQUENCE</scope>
    <source>
        <strain evidence="3">UCBG64.0493</strain>
        <tissue evidence="3">Leaf</tissue>
    </source>
</reference>
<comment type="caution">
    <text evidence="3">The sequence shown here is derived from an EMBL/GenBank/DDBJ whole genome shotgun (WGS) entry which is preliminary data.</text>
</comment>
<feature type="compositionally biased region" description="Polar residues" evidence="1">
    <location>
        <begin position="2016"/>
        <end position="2033"/>
    </location>
</feature>
<dbReference type="InterPro" id="IPR001878">
    <property type="entry name" value="Znf_CCHC"/>
</dbReference>
<feature type="compositionally biased region" description="Polar residues" evidence="1">
    <location>
        <begin position="328"/>
        <end position="337"/>
    </location>
</feature>
<feature type="compositionally biased region" description="Polar residues" evidence="1">
    <location>
        <begin position="631"/>
        <end position="648"/>
    </location>
</feature>
<evidence type="ECO:0000313" key="4">
    <source>
        <dbReference type="Proteomes" id="UP001188597"/>
    </source>
</evidence>
<feature type="compositionally biased region" description="Polar residues" evidence="1">
    <location>
        <begin position="1462"/>
        <end position="1479"/>
    </location>
</feature>
<feature type="compositionally biased region" description="Polar residues" evidence="1">
    <location>
        <begin position="908"/>
        <end position="925"/>
    </location>
</feature>
<feature type="region of interest" description="Disordered" evidence="1">
    <location>
        <begin position="1"/>
        <end position="34"/>
    </location>
</feature>
<feature type="domain" description="CCHC-type" evidence="2">
    <location>
        <begin position="2057"/>
        <end position="2073"/>
    </location>
</feature>
<feature type="compositionally biased region" description="Polar residues" evidence="1">
    <location>
        <begin position="1185"/>
        <end position="1202"/>
    </location>
</feature>
<evidence type="ECO:0000313" key="3">
    <source>
        <dbReference type="EMBL" id="KAK3012476.1"/>
    </source>
</evidence>
<evidence type="ECO:0000259" key="2">
    <source>
        <dbReference type="SMART" id="SM00343"/>
    </source>
</evidence>
<feature type="domain" description="CCHC-type" evidence="2">
    <location>
        <begin position="1503"/>
        <end position="1519"/>
    </location>
</feature>
<feature type="compositionally biased region" description="Polar residues" evidence="1">
    <location>
        <begin position="1"/>
        <end position="18"/>
    </location>
</feature>
<feature type="region of interest" description="Disordered" evidence="1">
    <location>
        <begin position="2002"/>
        <end position="2049"/>
    </location>
</feature>
<feature type="compositionally biased region" description="Polar residues" evidence="1">
    <location>
        <begin position="304"/>
        <end position="321"/>
    </location>
</feature>